<reference evidence="7 8" key="1">
    <citation type="submission" date="2018-09" db="EMBL/GenBank/DDBJ databases">
        <title>Characterization of the phylogenetic diversity of five novel species belonging to the genus Bifidobacterium.</title>
        <authorList>
            <person name="Lugli G.A."/>
            <person name="Duranti S."/>
            <person name="Milani C."/>
        </authorList>
    </citation>
    <scope>NUCLEOTIDE SEQUENCE [LARGE SCALE GENOMIC DNA]</scope>
    <source>
        <strain evidence="7 8">2034B</strain>
    </source>
</reference>
<evidence type="ECO:0000313" key="8">
    <source>
        <dbReference type="Proteomes" id="UP000287533"/>
    </source>
</evidence>
<feature type="signal peptide" evidence="6">
    <location>
        <begin position="1"/>
        <end position="19"/>
    </location>
</feature>
<evidence type="ECO:0000256" key="2">
    <source>
        <dbReference type="ARBA" id="ARBA00022729"/>
    </source>
</evidence>
<dbReference type="RefSeq" id="WP_164514718.1">
    <property type="nucleotide sequence ID" value="NZ_QXGL01000002.1"/>
</dbReference>
<dbReference type="Gene3D" id="3.40.190.10">
    <property type="entry name" value="Periplasmic binding protein-like II"/>
    <property type="match status" value="1"/>
</dbReference>
<dbReference type="Proteomes" id="UP000287533">
    <property type="component" value="Unassembled WGS sequence"/>
</dbReference>
<evidence type="ECO:0000313" key="7">
    <source>
        <dbReference type="EMBL" id="RSX53601.1"/>
    </source>
</evidence>
<protein>
    <submittedName>
        <fullName evidence="7">Extracellular solute-binding protein</fullName>
    </submittedName>
</protein>
<dbReference type="CDD" id="cd13585">
    <property type="entry name" value="PBP2_TMBP_like"/>
    <property type="match status" value="1"/>
</dbReference>
<evidence type="ECO:0000256" key="1">
    <source>
        <dbReference type="ARBA" id="ARBA00022475"/>
    </source>
</evidence>
<keyword evidence="1" id="KW-1003">Cell membrane</keyword>
<evidence type="ECO:0000256" key="5">
    <source>
        <dbReference type="ARBA" id="ARBA00023288"/>
    </source>
</evidence>
<evidence type="ECO:0000256" key="6">
    <source>
        <dbReference type="SAM" id="SignalP"/>
    </source>
</evidence>
<feature type="chain" id="PRO_5019174000" evidence="6">
    <location>
        <begin position="20"/>
        <end position="437"/>
    </location>
</feature>
<dbReference type="PANTHER" id="PTHR43649">
    <property type="entry name" value="ARABINOSE-BINDING PROTEIN-RELATED"/>
    <property type="match status" value="1"/>
</dbReference>
<keyword evidence="3" id="KW-0472">Membrane</keyword>
<accession>A0A430FLI1</accession>
<dbReference type="InterPro" id="IPR050490">
    <property type="entry name" value="Bact_solute-bd_prot1"/>
</dbReference>
<name>A0A430FLI1_9BIFI</name>
<gene>
    <name evidence="7" type="ORF">D2E25_0924</name>
</gene>
<dbReference type="AlphaFoldDB" id="A0A430FLI1"/>
<keyword evidence="5" id="KW-0449">Lipoprotein</keyword>
<proteinExistence type="predicted"/>
<dbReference type="SUPFAM" id="SSF53850">
    <property type="entry name" value="Periplasmic binding protein-like II"/>
    <property type="match status" value="1"/>
</dbReference>
<evidence type="ECO:0000256" key="3">
    <source>
        <dbReference type="ARBA" id="ARBA00023136"/>
    </source>
</evidence>
<keyword evidence="8" id="KW-1185">Reference proteome</keyword>
<dbReference type="InterPro" id="IPR006059">
    <property type="entry name" value="SBP"/>
</dbReference>
<keyword evidence="4" id="KW-0564">Palmitate</keyword>
<comment type="caution">
    <text evidence="7">The sequence shown here is derived from an EMBL/GenBank/DDBJ whole genome shotgun (WGS) entry which is preliminary data.</text>
</comment>
<sequence>MRFAAHRITRVLAASGVVAALVMTSACGTGSSTGGSSTSDSGGKVELTFSGWVPNIEKAVDLWNQKNPNIQVKFTRVASDAQLNFGTQIDAGSAPDIIQMDQYKFPNLVIDQQVQDISQYVKDTKSDFIDSAWNVVTYGGNQYAVPQDSGPVAMMYRKDLFEQYGIEVPKTWDEYVAAAKKLHEANPDVYIAQFSPNEEEMFVQDIYQAGGSYLDSDGEKWKVTINDKKTTAKVAERWQELFDGGLLKTEQMWTPEYWSDVNAGKIATIIRASWFPVLLQENAPDLSGKWAVAPTPSDSGDGPYANTGGSVDAVTTLCKHPAEAAKFITWLNSDPESLKILISEGGLFPAAKAGYDLDELNQASDYFGGQKVNDVYIAAAKNVISKGKMGPELATASTSMRDELTKVSNGEQTFAQALDNDAAILKKAIKSKGLEVE</sequence>
<dbReference type="Pfam" id="PF01547">
    <property type="entry name" value="SBP_bac_1"/>
    <property type="match status" value="1"/>
</dbReference>
<dbReference type="EMBL" id="QXGL01000002">
    <property type="protein sequence ID" value="RSX53601.1"/>
    <property type="molecule type" value="Genomic_DNA"/>
</dbReference>
<dbReference type="PANTHER" id="PTHR43649:SF33">
    <property type="entry name" value="POLYGALACTURONAN_RHAMNOGALACTURONAN-BINDING PROTEIN YTCQ"/>
    <property type="match status" value="1"/>
</dbReference>
<dbReference type="PROSITE" id="PS51257">
    <property type="entry name" value="PROKAR_LIPOPROTEIN"/>
    <property type="match status" value="1"/>
</dbReference>
<keyword evidence="2 6" id="KW-0732">Signal</keyword>
<evidence type="ECO:0000256" key="4">
    <source>
        <dbReference type="ARBA" id="ARBA00023139"/>
    </source>
</evidence>
<organism evidence="7 8">
    <name type="scientific">Bifidobacterium goeldii</name>
    <dbReference type="NCBI Taxonomy" id="2306975"/>
    <lineage>
        <taxon>Bacteria</taxon>
        <taxon>Bacillati</taxon>
        <taxon>Actinomycetota</taxon>
        <taxon>Actinomycetes</taxon>
        <taxon>Bifidobacteriales</taxon>
        <taxon>Bifidobacteriaceae</taxon>
        <taxon>Bifidobacterium</taxon>
    </lineage>
</organism>